<name>A0A4S1ZKE4_9BACT</name>
<dbReference type="EMBL" id="SRYD01000001">
    <property type="protein sequence ID" value="TGY76698.1"/>
    <property type="molecule type" value="Genomic_DNA"/>
</dbReference>
<dbReference type="Proteomes" id="UP000306630">
    <property type="component" value="Unassembled WGS sequence"/>
</dbReference>
<organism evidence="1 2">
    <name type="scientific">Muribaculum intestinale</name>
    <dbReference type="NCBI Taxonomy" id="1796646"/>
    <lineage>
        <taxon>Bacteria</taxon>
        <taxon>Pseudomonadati</taxon>
        <taxon>Bacteroidota</taxon>
        <taxon>Bacteroidia</taxon>
        <taxon>Bacteroidales</taxon>
        <taxon>Muribaculaceae</taxon>
        <taxon>Muribaculum</taxon>
    </lineage>
</organism>
<gene>
    <name evidence="1" type="ORF">E5333_00120</name>
</gene>
<accession>A0A4S1ZKE4</accession>
<protein>
    <submittedName>
        <fullName evidence="1">Uncharacterized protein</fullName>
    </submittedName>
</protein>
<dbReference type="RefSeq" id="WP_135957234.1">
    <property type="nucleotide sequence ID" value="NZ_CAOOOG010000027.1"/>
</dbReference>
<sequence length="72" mass="8069">MNRLTPVPEVVVSSNIITDDETGQNLATIIVEARVADFSNGFIFLDEPGDLYLLRNAIDDYISRNNIKNPFL</sequence>
<evidence type="ECO:0000313" key="1">
    <source>
        <dbReference type="EMBL" id="TGY76698.1"/>
    </source>
</evidence>
<proteinExistence type="predicted"/>
<dbReference type="AlphaFoldDB" id="A0A4S1ZKE4"/>
<comment type="caution">
    <text evidence="1">The sequence shown here is derived from an EMBL/GenBank/DDBJ whole genome shotgun (WGS) entry which is preliminary data.</text>
</comment>
<evidence type="ECO:0000313" key="2">
    <source>
        <dbReference type="Proteomes" id="UP000306630"/>
    </source>
</evidence>
<reference evidence="1 2" key="1">
    <citation type="submission" date="2019-04" db="EMBL/GenBank/DDBJ databases">
        <title>Microbes associate with the intestines of laboratory mice.</title>
        <authorList>
            <person name="Navarre W."/>
            <person name="Wong E."/>
            <person name="Huang K."/>
            <person name="Tropini C."/>
            <person name="Ng K."/>
            <person name="Yu B."/>
        </authorList>
    </citation>
    <scope>NUCLEOTIDE SEQUENCE [LARGE SCALE GENOMIC DNA]</scope>
    <source>
        <strain evidence="1 2">NM06_A21</strain>
    </source>
</reference>